<feature type="transmembrane region" description="Helical" evidence="1">
    <location>
        <begin position="91"/>
        <end position="110"/>
    </location>
</feature>
<organism evidence="2 3">
    <name type="scientific">endosymbiont of Lamellibrachia luymesi</name>
    <dbReference type="NCBI Taxonomy" id="2200907"/>
    <lineage>
        <taxon>Bacteria</taxon>
        <taxon>Pseudomonadati</taxon>
        <taxon>Pseudomonadota</taxon>
        <taxon>Gammaproteobacteria</taxon>
        <taxon>sulfur-oxidizing symbionts</taxon>
    </lineage>
</organism>
<accession>A0A370DNI4</accession>
<feature type="transmembrane region" description="Helical" evidence="1">
    <location>
        <begin position="22"/>
        <end position="40"/>
    </location>
</feature>
<keyword evidence="1" id="KW-0472">Membrane</keyword>
<keyword evidence="1" id="KW-0812">Transmembrane</keyword>
<reference evidence="2 3" key="1">
    <citation type="journal article" date="2018" name="ISME J.">
        <title>Endosymbiont genomes yield clues of tubeworm success.</title>
        <authorList>
            <person name="Li Y."/>
            <person name="Liles M.R."/>
            <person name="Halanych K.M."/>
        </authorList>
    </citation>
    <scope>NUCLEOTIDE SEQUENCE [LARGE SCALE GENOMIC DNA]</scope>
    <source>
        <strain evidence="2">A1422</strain>
    </source>
</reference>
<evidence type="ECO:0000313" key="3">
    <source>
        <dbReference type="Proteomes" id="UP000255508"/>
    </source>
</evidence>
<comment type="caution">
    <text evidence="2">The sequence shown here is derived from an EMBL/GenBank/DDBJ whole genome shotgun (WGS) entry which is preliminary data.</text>
</comment>
<feature type="transmembrane region" description="Helical" evidence="1">
    <location>
        <begin position="146"/>
        <end position="169"/>
    </location>
</feature>
<name>A0A370DNI4_9GAMM</name>
<gene>
    <name evidence="2" type="ORF">DIZ79_16350</name>
</gene>
<feature type="transmembrane region" description="Helical" evidence="1">
    <location>
        <begin position="52"/>
        <end position="70"/>
    </location>
</feature>
<proteinExistence type="predicted"/>
<dbReference type="EMBL" id="QFXD01000288">
    <property type="protein sequence ID" value="RDH86471.1"/>
    <property type="molecule type" value="Genomic_DNA"/>
</dbReference>
<protein>
    <submittedName>
        <fullName evidence="2">Permease</fullName>
    </submittedName>
</protein>
<keyword evidence="1" id="KW-1133">Transmembrane helix</keyword>
<evidence type="ECO:0000256" key="1">
    <source>
        <dbReference type="SAM" id="Phobius"/>
    </source>
</evidence>
<evidence type="ECO:0000313" key="2">
    <source>
        <dbReference type="EMBL" id="RDH86471.1"/>
    </source>
</evidence>
<dbReference type="Proteomes" id="UP000255508">
    <property type="component" value="Unassembled WGS sequence"/>
</dbReference>
<dbReference type="AlphaFoldDB" id="A0A370DNI4"/>
<sequence>MSSCNLTGEEPKKRASANKSHGGWWFLLAVLLVHLGMWQIAPELSAESLGYFLQVMSRLLPVFGLLFWLFNLFARPKQIKHWLGGQSGSRGWIFSILGGVASMGSMYLWYPLLHDLKAHGMRSSLLAAFLYSRAVKIPMLPLMVHYFGTLYTGLYVVNILLFSVFSGVIMERLERGTPQGLDYND</sequence>